<comment type="similarity">
    <text evidence="11 14">Belongs to the SoxA family.</text>
</comment>
<feature type="domain" description="Cytochrome c" evidence="15">
    <location>
        <begin position="171"/>
        <end position="264"/>
    </location>
</feature>
<keyword evidence="4 14" id="KW-0349">Heme</keyword>
<evidence type="ECO:0000313" key="17">
    <source>
        <dbReference type="Proteomes" id="UP000500826"/>
    </source>
</evidence>
<comment type="subcellular location">
    <subcellularLocation>
        <location evidence="1 14">Periplasm</location>
    </subcellularLocation>
</comment>
<dbReference type="SUPFAM" id="SSF46626">
    <property type="entry name" value="Cytochrome c"/>
    <property type="match status" value="2"/>
</dbReference>
<reference evidence="16 17" key="1">
    <citation type="submission" date="2020-05" db="EMBL/GenBank/DDBJ databases">
        <title>Ramlibacter rhizophilus sp. nov., isolated from rhizosphere soil of national flower Mugunghwa from South Korea.</title>
        <authorList>
            <person name="Zheng-Fei Y."/>
            <person name="Huan T."/>
        </authorList>
    </citation>
    <scope>NUCLEOTIDE SEQUENCE [LARGE SCALE GENOMIC DNA]</scope>
    <source>
        <strain evidence="16 17">H242</strain>
    </source>
</reference>
<protein>
    <recommendedName>
        <fullName evidence="14">SoxAX cytochrome complex subunit A</fullName>
        <ecNumber evidence="14">2.8.5.2</ecNumber>
    </recommendedName>
    <alternativeName>
        <fullName evidence="14">Protein SoxA</fullName>
    </alternativeName>
    <alternativeName>
        <fullName evidence="14">Sulfur oxidizing protein A</fullName>
    </alternativeName>
    <alternativeName>
        <fullName evidence="14">Thiosulfate-oxidizing multienzyme system protein SoxA</fullName>
    </alternativeName>
</protein>
<evidence type="ECO:0000256" key="2">
    <source>
        <dbReference type="ARBA" id="ARBA00011530"/>
    </source>
</evidence>
<evidence type="ECO:0000256" key="6">
    <source>
        <dbReference type="ARBA" id="ARBA00022723"/>
    </source>
</evidence>
<evidence type="ECO:0000256" key="1">
    <source>
        <dbReference type="ARBA" id="ARBA00004418"/>
    </source>
</evidence>
<keyword evidence="9 14" id="KW-0249">Electron transport</keyword>
<name>A0ABX6P4V9_9BURK</name>
<dbReference type="PROSITE" id="PS51257">
    <property type="entry name" value="PROKAR_LIPOPROTEIN"/>
    <property type="match status" value="1"/>
</dbReference>
<evidence type="ECO:0000256" key="12">
    <source>
        <dbReference type="ARBA" id="ARBA00048077"/>
    </source>
</evidence>
<evidence type="ECO:0000259" key="15">
    <source>
        <dbReference type="Pfam" id="PF21342"/>
    </source>
</evidence>
<evidence type="ECO:0000256" key="9">
    <source>
        <dbReference type="ARBA" id="ARBA00022982"/>
    </source>
</evidence>
<reference evidence="16 17" key="2">
    <citation type="submission" date="2020-05" db="EMBL/GenBank/DDBJ databases">
        <authorList>
            <person name="Khan S.A."/>
            <person name="Jeon C.O."/>
            <person name="Chun B.H."/>
        </authorList>
    </citation>
    <scope>NUCLEOTIDE SEQUENCE [LARGE SCALE GENOMIC DNA]</scope>
    <source>
        <strain evidence="16 17">H242</strain>
    </source>
</reference>
<dbReference type="PIRSF" id="PIRSF038455">
    <property type="entry name" value="SoxA"/>
    <property type="match status" value="1"/>
</dbReference>
<proteinExistence type="inferred from homology"/>
<dbReference type="InterPro" id="IPR009056">
    <property type="entry name" value="Cyt_c-like_dom"/>
</dbReference>
<evidence type="ECO:0000256" key="13">
    <source>
        <dbReference type="ARBA" id="ARBA00048423"/>
    </source>
</evidence>
<sequence length="271" mass="29082">MDRRPGLQPGRAPPAAGDVKRFAASWIAALLLGCAAPAAQDTRRSGFDEMGASTQAMQRDDAGSPAMLWVQEGEQLWRAAPASSRSCAGCHGEPSALRGVAARYPAWDEPLRRPVNLGTRINLCRERHGASAPGPPNTEGLLSLEALVGLQSRGQPIAPPQDDRLLPHRARGEALYRQRIGQLELSCAQCHDERAGGRLGAALIPQGHATGYPLYRLEWQALGSLGRRLRNCMTGVRAEPVAYGSEEMAQLELYPAARAMGMAVETPAVRP</sequence>
<organism evidence="16 17">
    <name type="scientific">Ramlibacter terrae</name>
    <dbReference type="NCBI Taxonomy" id="2732511"/>
    <lineage>
        <taxon>Bacteria</taxon>
        <taxon>Pseudomonadati</taxon>
        <taxon>Pseudomonadota</taxon>
        <taxon>Betaproteobacteria</taxon>
        <taxon>Burkholderiales</taxon>
        <taxon>Comamonadaceae</taxon>
        <taxon>Ramlibacter</taxon>
    </lineage>
</organism>
<evidence type="ECO:0000256" key="11">
    <source>
        <dbReference type="ARBA" id="ARBA00025746"/>
    </source>
</evidence>
<evidence type="ECO:0000256" key="3">
    <source>
        <dbReference type="ARBA" id="ARBA00022448"/>
    </source>
</evidence>
<dbReference type="Proteomes" id="UP000500826">
    <property type="component" value="Chromosome"/>
</dbReference>
<evidence type="ECO:0000256" key="4">
    <source>
        <dbReference type="ARBA" id="ARBA00022617"/>
    </source>
</evidence>
<keyword evidence="10 14" id="KW-0408">Iron</keyword>
<keyword evidence="17" id="KW-1185">Reference proteome</keyword>
<comment type="catalytic activity">
    <reaction evidence="12 14">
        <text>L-cysteinyl-[SoxY protein] + thiosulfate + 2 Fe(III)-[cytochrome c] = S-sulfosulfanyl-L-cysteinyl-[SoxY protein] + 2 Fe(II)-[cytochrome c] + 2 H(+)</text>
        <dbReference type="Rhea" id="RHEA:56720"/>
        <dbReference type="Rhea" id="RHEA-COMP:10350"/>
        <dbReference type="Rhea" id="RHEA-COMP:14328"/>
        <dbReference type="Rhea" id="RHEA-COMP:14399"/>
        <dbReference type="Rhea" id="RHEA-COMP:14691"/>
        <dbReference type="ChEBI" id="CHEBI:15378"/>
        <dbReference type="ChEBI" id="CHEBI:29033"/>
        <dbReference type="ChEBI" id="CHEBI:29034"/>
        <dbReference type="ChEBI" id="CHEBI:29950"/>
        <dbReference type="ChEBI" id="CHEBI:33542"/>
        <dbReference type="ChEBI" id="CHEBI:139321"/>
        <dbReference type="EC" id="2.8.5.2"/>
    </reaction>
</comment>
<comment type="catalytic activity">
    <reaction evidence="13 14">
        <text>S-sulfanyl-L-cysteinyl-[SoxY protein] + thiosulfate + 2 Fe(III)-[cytochrome c] = S-(2-sulfodisulfanyl)-L-cysteinyl-[SoxY protein] + 2 Fe(II)-[cytochrome c] + 2 H(+)</text>
        <dbReference type="Rhea" id="RHEA:51224"/>
        <dbReference type="Rhea" id="RHEA-COMP:10350"/>
        <dbReference type="Rhea" id="RHEA-COMP:14399"/>
        <dbReference type="Rhea" id="RHEA-COMP:14689"/>
        <dbReference type="Rhea" id="RHEA-COMP:14690"/>
        <dbReference type="ChEBI" id="CHEBI:15378"/>
        <dbReference type="ChEBI" id="CHEBI:29033"/>
        <dbReference type="ChEBI" id="CHEBI:29034"/>
        <dbReference type="ChEBI" id="CHEBI:33542"/>
        <dbReference type="ChEBI" id="CHEBI:61963"/>
        <dbReference type="ChEBI" id="CHEBI:140664"/>
        <dbReference type="EC" id="2.8.5.2"/>
    </reaction>
</comment>
<dbReference type="Gene3D" id="1.10.760.10">
    <property type="entry name" value="Cytochrome c-like domain"/>
    <property type="match status" value="2"/>
</dbReference>
<evidence type="ECO:0000256" key="5">
    <source>
        <dbReference type="ARBA" id="ARBA00022679"/>
    </source>
</evidence>
<comment type="subunit">
    <text evidence="2 14">Heterodimer of SoxA and SoxX.</text>
</comment>
<gene>
    <name evidence="16" type="primary">soxA</name>
    <name evidence="16" type="ORF">HK414_15630</name>
</gene>
<keyword evidence="3 14" id="KW-0813">Transport</keyword>
<dbReference type="InterPro" id="IPR036909">
    <property type="entry name" value="Cyt_c-like_dom_sf"/>
</dbReference>
<dbReference type="InterPro" id="IPR025710">
    <property type="entry name" value="SoxA"/>
</dbReference>
<evidence type="ECO:0000256" key="10">
    <source>
        <dbReference type="ARBA" id="ARBA00023004"/>
    </source>
</evidence>
<dbReference type="EMBL" id="CP053418">
    <property type="protein sequence ID" value="QJW84587.1"/>
    <property type="molecule type" value="Genomic_DNA"/>
</dbReference>
<feature type="domain" description="Cytochrome c" evidence="15">
    <location>
        <begin position="72"/>
        <end position="157"/>
    </location>
</feature>
<evidence type="ECO:0000256" key="7">
    <source>
        <dbReference type="ARBA" id="ARBA00022729"/>
    </source>
</evidence>
<keyword evidence="5 14" id="KW-0808">Transferase</keyword>
<keyword evidence="6 14" id="KW-0479">Metal-binding</keyword>
<keyword evidence="8 14" id="KW-0574">Periplasm</keyword>
<evidence type="ECO:0000256" key="8">
    <source>
        <dbReference type="ARBA" id="ARBA00022764"/>
    </source>
</evidence>
<evidence type="ECO:0000313" key="16">
    <source>
        <dbReference type="EMBL" id="QJW84587.1"/>
    </source>
</evidence>
<dbReference type="NCBIfam" id="TIGR04484">
    <property type="entry name" value="thiosulf_SoxA"/>
    <property type="match status" value="1"/>
</dbReference>
<dbReference type="Pfam" id="PF21342">
    <property type="entry name" value="SoxA-TsdA_cyt-c"/>
    <property type="match status" value="2"/>
</dbReference>
<accession>A0ABX6P4V9</accession>
<evidence type="ECO:0000256" key="14">
    <source>
        <dbReference type="PIRNR" id="PIRNR038455"/>
    </source>
</evidence>
<dbReference type="EC" id="2.8.5.2" evidence="14"/>
<keyword evidence="7" id="KW-0732">Signal</keyword>